<proteinExistence type="predicted"/>
<reference evidence="12 13" key="1">
    <citation type="journal article" date="2016" name="Nat. Commun.">
        <title>Thousands of microbial genomes shed light on interconnected biogeochemical processes in an aquifer system.</title>
        <authorList>
            <person name="Anantharaman K."/>
            <person name="Brown C.T."/>
            <person name="Hug L.A."/>
            <person name="Sharon I."/>
            <person name="Castelle C.J."/>
            <person name="Probst A.J."/>
            <person name="Thomas B.C."/>
            <person name="Singh A."/>
            <person name="Wilkins M.J."/>
            <person name="Karaoz U."/>
            <person name="Brodie E.L."/>
            <person name="Williams K.H."/>
            <person name="Hubbard S.S."/>
            <person name="Banfield J.F."/>
        </authorList>
    </citation>
    <scope>NUCLEOTIDE SEQUENCE [LARGE SCALE GENOMIC DNA]</scope>
</reference>
<feature type="domain" description="Glycosyltransferase 2-like" evidence="9">
    <location>
        <begin position="360"/>
        <end position="490"/>
    </location>
</feature>
<evidence type="ECO:0000313" key="13">
    <source>
        <dbReference type="Proteomes" id="UP000177382"/>
    </source>
</evidence>
<dbReference type="Pfam" id="PF13632">
    <property type="entry name" value="Glyco_trans_2_3"/>
    <property type="match status" value="1"/>
</dbReference>
<dbReference type="InterPro" id="IPR050321">
    <property type="entry name" value="Glycosyltr_2/OpgH_subfam"/>
</dbReference>
<dbReference type="SUPFAM" id="SSF53448">
    <property type="entry name" value="Nucleotide-diphospho-sugar transferases"/>
    <property type="match status" value="1"/>
</dbReference>
<sequence>MQPKYSAKQRIELIKRALEGESVSSICGKYQISRTIFYRWLNRYRRYGENGLSFKIGGRPRKSQTPKKIVFRKLSSLERFRMVEAALAKEKDISSLAKEYEVSRNTIYKWIKRYQLAPDKRIMAVSDQIPQVKRYFRQAPQLYEEAVKSLVSKYPKYGVRKIVQNLPKVGVHPILSHHGVQNILRRSDLSTFEKRFLFAQGQITPQIRTIAAVLGRVGQFFALSHETRKKVIRILTAFSLSFGATIFLTGFFGYVVTTAEKAGMGSAGLFFATVALLIGSVFFLYSLKYYLTLALVLSFSQEGKGEGEIGIEARGKSLLTWLLGLGGRKANDKKQANLTKAGGLEANLEHVRLTRHPFISIHIPLYNEKNVVERLINASTSFDYEGEYEVILCDDSTDGTSKIISDYLGKFQIPNSKFRGGEGWTLSSVEVAPGVIVKHLHRTSRSGFKGGALREALIHTDPRAEFVSVFDADFVPYPDTLTLFLKYFQVTAGSLDFAKSKQSSVNSKPNKTANDELQITDHGQRIAAVQGYQWHVLNKSENWITRGVRSEYAGSYVIERSGTEIYSGLKQISGSVYMIRRDVLEEVGWETSITEDFELTLKLYEAGYKVVYTPYIQAPAECVSTIKRLVRQRMRWAEGHSNNIKRMFVRLMFGHWEDSTVEGRGLNVGVEGRSLKVESQSSNLNPQPLSSTPHPPSSKSWIPSPLSFSEKLEFLYLSPYYLQAFFFLVGTLSWLVSETVFRAHLPFWTELWGWSLVLTNLLALPLMNAVGLFLEESEEKDYAGLASFVALSYILVPFQAYASLKGFLEKSEGPWFRTPKTGRITDIFTRGRFYRFISGILPGRAPALQTLGARHWGLGFSLKPNANTPALPAGRLNPNSLNPYLSLATANSRFDNFRILPRNKRKLGNFALSLLLSLSSILAAISPFIPVSNLAYASEPNLRTAQDLLSASHSDEVTEAKNPSNKETILKNASTRQIDTPRAIVKTAKSGKQIEFIFHKEPRVRIKADGREVEFETLSIGGKKAFPSESKIYSNKEVVYEEVIEGVDLKYSIAGNVLIEEFILKDSSSLSSSASIIQSVKTTDVKIVSPNSEAFGFYSKEGEELFKFSQPFAKDAMGEVSYDIDFSLEKDKIGYRLIKSFGQNFGSWLSAKERVFPISIDPSVIVSGGIEEGEVQYGGLQRKVAYVNGNWYAFYNCDAVTCTASTGGRIFFKKSSDGLSWDPAVTVDDGDTDNYNPSIAVSNNIIHVWWIDDGADRSEGRRIDTASSDAQGTLCQTSIEAGAIGNTFMTSVAQFSDTSVLIAYSDTTGGDAEINAFEIAGLDGSCSGNTTSVVTGNVTFGTQGAGLTSGDRPVLVGLDATSAAVVFQDGTDLSFAKYDASRDEWRRNNQTIGSVTDTIYSVTTDGTNIWALSVDTSTNQNTRLYSCCTADIAEFLIDSDTGSSGDEQDTEMDIWCPTSDPANCKVVYVDNLETAGPDLVFVDCDDENCSTFGSGTPRVIDSDTGSATNAPSPALFCVTSNNCKIAHGDLLGGNSPDVSLIDCNDETCSAPSQGDINGDLGGSTSKPNTSLYCMGDTDCKVVFFEDDTDDLWFADCSNANCSTRDALTAISLNINTTNSNAKNSIWCPAADDCKILYHDAVEGDLTLIDCTASTTCASRTELDIDTDVGGTSVNVPNAIDCTPGATDCKLIYADGSQLEFNFVDCGDATCTSANYTITKIDDTAGGLTTFGVDLDCSNGANDCKGVYVGNTASPEDQYFFDCDSAACASGSVIDLENPPTRSALACPSSTNCKLVYYDALESSQPPVYFADCDTADCLPTWTDEPDPWTSQTNITSATITYDSSNSDLYASVIKDTNEKAYLKSTDATTIFWGSESDWGWSGSADHLGQISGPLSGAGSSQIGVVLREGTNFEFAVVPEKTLILLLALPVISKYLSFLNKKKKKGG</sequence>
<dbReference type="SUPFAM" id="SSF46689">
    <property type="entry name" value="Homeodomain-like"/>
    <property type="match status" value="1"/>
</dbReference>
<dbReference type="GO" id="GO:0016020">
    <property type="term" value="C:membrane"/>
    <property type="evidence" value="ECO:0007669"/>
    <property type="project" value="UniProtKB-SubCell"/>
</dbReference>
<dbReference type="InterPro" id="IPR010921">
    <property type="entry name" value="Trp_repressor/repl_initiator"/>
</dbReference>
<evidence type="ECO:0000259" key="9">
    <source>
        <dbReference type="Pfam" id="PF00535"/>
    </source>
</evidence>
<evidence type="ECO:0000256" key="8">
    <source>
        <dbReference type="SAM" id="Phobius"/>
    </source>
</evidence>
<dbReference type="Gene3D" id="3.90.550.10">
    <property type="entry name" value="Spore Coat Polysaccharide Biosynthesis Protein SpsA, Chain A"/>
    <property type="match status" value="1"/>
</dbReference>
<dbReference type="Pfam" id="PF00535">
    <property type="entry name" value="Glycos_transf_2"/>
    <property type="match status" value="1"/>
</dbReference>
<evidence type="ECO:0008006" key="14">
    <source>
        <dbReference type="Google" id="ProtNLM"/>
    </source>
</evidence>
<keyword evidence="4 8" id="KW-0812">Transmembrane</keyword>
<feature type="transmembrane region" description="Helical" evidence="8">
    <location>
        <begin position="714"/>
        <end position="736"/>
    </location>
</feature>
<feature type="domain" description="Insertion element IS150 protein InsJ-like helix-turn-helix" evidence="10">
    <location>
        <begin position="9"/>
        <end position="60"/>
    </location>
</feature>
<dbReference type="Gene3D" id="1.10.10.10">
    <property type="entry name" value="Winged helix-like DNA-binding domain superfamily/Winged helix DNA-binding domain"/>
    <property type="match status" value="1"/>
</dbReference>
<dbReference type="GO" id="GO:0016757">
    <property type="term" value="F:glycosyltransferase activity"/>
    <property type="evidence" value="ECO:0007669"/>
    <property type="project" value="UniProtKB-KW"/>
</dbReference>
<organism evidence="12 13">
    <name type="scientific">Candidatus Woesebacteria bacterium RBG_16_42_24</name>
    <dbReference type="NCBI Taxonomy" id="1802485"/>
    <lineage>
        <taxon>Bacteria</taxon>
        <taxon>Candidatus Woeseibacteriota</taxon>
    </lineage>
</organism>
<feature type="region of interest" description="Disordered" evidence="7">
    <location>
        <begin position="678"/>
        <end position="699"/>
    </location>
</feature>
<protein>
    <recommendedName>
        <fullName evidence="14">Glycosyltransferase 2-like domain-containing protein</fullName>
    </recommendedName>
</protein>
<dbReference type="PANTHER" id="PTHR43867:SF2">
    <property type="entry name" value="CELLULOSE SYNTHASE CATALYTIC SUBUNIT A [UDP-FORMING]"/>
    <property type="match status" value="1"/>
</dbReference>
<evidence type="ECO:0000313" key="12">
    <source>
        <dbReference type="EMBL" id="OGM15663.1"/>
    </source>
</evidence>
<evidence type="ECO:0000256" key="4">
    <source>
        <dbReference type="ARBA" id="ARBA00022692"/>
    </source>
</evidence>
<comment type="caution">
    <text evidence="12">The sequence shown here is derived from an EMBL/GenBank/DDBJ whole genome shotgun (WGS) entry which is preliminary data.</text>
</comment>
<feature type="transmembrane region" description="Helical" evidence="8">
    <location>
        <begin position="234"/>
        <end position="256"/>
    </location>
</feature>
<feature type="transmembrane region" description="Helical" evidence="8">
    <location>
        <begin position="262"/>
        <end position="285"/>
    </location>
</feature>
<dbReference type="InterPro" id="IPR009057">
    <property type="entry name" value="Homeodomain-like_sf"/>
</dbReference>
<keyword evidence="6 8" id="KW-0472">Membrane</keyword>
<dbReference type="InterPro" id="IPR055247">
    <property type="entry name" value="InsJ-like_HTH"/>
</dbReference>
<feature type="domain" description="Glycosyltransferase 2-like" evidence="11">
    <location>
        <begin position="525"/>
        <end position="721"/>
    </location>
</feature>
<dbReference type="InterPro" id="IPR036388">
    <property type="entry name" value="WH-like_DNA-bd_sf"/>
</dbReference>
<dbReference type="GO" id="GO:0043565">
    <property type="term" value="F:sequence-specific DNA binding"/>
    <property type="evidence" value="ECO:0007669"/>
    <property type="project" value="InterPro"/>
</dbReference>
<comment type="subcellular location">
    <subcellularLocation>
        <location evidence="1">Membrane</location>
        <topology evidence="1">Multi-pass membrane protein</topology>
    </subcellularLocation>
</comment>
<evidence type="ECO:0000256" key="1">
    <source>
        <dbReference type="ARBA" id="ARBA00004141"/>
    </source>
</evidence>
<evidence type="ECO:0000256" key="3">
    <source>
        <dbReference type="ARBA" id="ARBA00022679"/>
    </source>
</evidence>
<evidence type="ECO:0000256" key="7">
    <source>
        <dbReference type="SAM" id="MobiDB-lite"/>
    </source>
</evidence>
<dbReference type="EMBL" id="MGFX01000001">
    <property type="protein sequence ID" value="OGM15663.1"/>
    <property type="molecule type" value="Genomic_DNA"/>
</dbReference>
<evidence type="ECO:0000259" key="10">
    <source>
        <dbReference type="Pfam" id="PF13518"/>
    </source>
</evidence>
<dbReference type="SUPFAM" id="SSF48295">
    <property type="entry name" value="TrpR-like"/>
    <property type="match status" value="1"/>
</dbReference>
<dbReference type="InterPro" id="IPR029044">
    <property type="entry name" value="Nucleotide-diphossugar_trans"/>
</dbReference>
<dbReference type="PANTHER" id="PTHR43867">
    <property type="entry name" value="CELLULOSE SYNTHASE CATALYTIC SUBUNIT A [UDP-FORMING]"/>
    <property type="match status" value="1"/>
</dbReference>
<name>A0A1F7XKZ6_9BACT</name>
<dbReference type="Proteomes" id="UP000177382">
    <property type="component" value="Unassembled WGS sequence"/>
</dbReference>
<keyword evidence="3" id="KW-0808">Transferase</keyword>
<evidence type="ECO:0000256" key="6">
    <source>
        <dbReference type="ARBA" id="ARBA00023136"/>
    </source>
</evidence>
<keyword evidence="2" id="KW-0328">Glycosyltransferase</keyword>
<evidence type="ECO:0000256" key="5">
    <source>
        <dbReference type="ARBA" id="ARBA00022989"/>
    </source>
</evidence>
<feature type="transmembrane region" description="Helical" evidence="8">
    <location>
        <begin position="907"/>
        <end position="929"/>
    </location>
</feature>
<gene>
    <name evidence="12" type="ORF">A2V97_02635</name>
</gene>
<dbReference type="InterPro" id="IPR001173">
    <property type="entry name" value="Glyco_trans_2-like"/>
</dbReference>
<dbReference type="STRING" id="1802485.A2V97_02635"/>
<evidence type="ECO:0000256" key="2">
    <source>
        <dbReference type="ARBA" id="ARBA00022676"/>
    </source>
</evidence>
<accession>A0A1F7XKZ6</accession>
<feature type="transmembrane region" description="Helical" evidence="8">
    <location>
        <begin position="751"/>
        <end position="774"/>
    </location>
</feature>
<evidence type="ECO:0000259" key="11">
    <source>
        <dbReference type="Pfam" id="PF13632"/>
    </source>
</evidence>
<keyword evidence="5 8" id="KW-1133">Transmembrane helix</keyword>
<dbReference type="Pfam" id="PF13518">
    <property type="entry name" value="HTH_28"/>
    <property type="match status" value="1"/>
</dbReference>